<evidence type="ECO:0000313" key="3">
    <source>
        <dbReference type="Proteomes" id="UP000254601"/>
    </source>
</evidence>
<feature type="compositionally biased region" description="Polar residues" evidence="1">
    <location>
        <begin position="724"/>
        <end position="743"/>
    </location>
</feature>
<evidence type="ECO:0000256" key="1">
    <source>
        <dbReference type="SAM" id="MobiDB-lite"/>
    </source>
</evidence>
<feature type="region of interest" description="Disordered" evidence="1">
    <location>
        <begin position="723"/>
        <end position="743"/>
    </location>
</feature>
<name>A0A380MSX8_9GAMM</name>
<sequence>MIALYRREVDKTSRFIVDNDGENAEHGYLRLHASNSNRQIGSEIINRNAGSNTIVSADKALILGTVDNEESQTAFADARHYHNESNRHDVGTIIEGKGNIAVLSRAGKVNASAAQINSSDGHVEIYGEQGVTIENGWQDRELSYADTQSNRKGLKKKRTAEQYAERTHEALASNITGKTVRITAGRKADLQIIGSNIVSDQGTHLSAGNDIHILAAQNKQKYHYNRENKTSGLMGAGIGFTIGSQKVSQQNDQQDIQHMPSLVGALDGNVTIEAGNHYQQTGSIVHAARAEGPLNKAQWLALSKEEQARAGNLVISAKSADIQHLVNSTDQKHQQQFKRSGLTISLGGAVVNAAQSAIQNAQAGKQSNGRISAMANANALYNSYQAVAAAQAAASAENQNAVRISITVGSQKSEQKRQTHQETAQASQATADGAAIYNIGGKGEASTLNVTGSDIGSSAYTSLNVEGKKTFQAATLNDHQHSQKKSSGWNAGIAIEGGQNGWSFGIIAGGNKGKGKSDGENTHYRLSHIGTTTGHTDIGKGKTTLIGAQILGKGIRGETENLTIISPQENSHYHSQEQNLSGQVTIGYGASGSVSYNQSKIDANHQSINTESGERDALNGATLTQAKTQQLGESLAHNNQSANTSQALLGGQSGIFAGDDGFQINNIGNTHLQGGIITSSAKAEADGKNHFATDTLSFEHLKNHSEYHGKSIGIGASASISGESLGQGNSTENPHLSNQGETGLSKSLGYGTINDNASAFTRSSINTQNLTIRDAKGQLAKTGKTTEETLNAIQSNITTERAKAESGALTNRFDADKVQQSLDIQRNVTQEFGQNAPQVVAKTSDTLGNIKNYERALAVKTQLEAELNKPQNETQQQALKQALEKTNAYLSANQTTYQIWKEGGIGRAGLQTLVGGVLTGDSSGAMAAGASALAAPSLNTLSENPLSKSLIDIGAGIAIGAVTGGNTGAIASAANVDWHNRQLHPSERDAIQRLAKEMAQRDEAGMGLSEEQWETRLTLAAATYNDEEDRSIINQELSRTDWQNALGNIYLNSVGIAAQTLNKEAAKNTILKWQDGSPIISHGEPVYSQIS</sequence>
<dbReference type="GO" id="GO:0003824">
    <property type="term" value="F:catalytic activity"/>
    <property type="evidence" value="ECO:0007669"/>
    <property type="project" value="UniProtKB-ARBA"/>
</dbReference>
<dbReference type="AlphaFoldDB" id="A0A380MSX8"/>
<dbReference type="Pfam" id="PF13332">
    <property type="entry name" value="Fil_haemagg_2"/>
    <property type="match status" value="2"/>
</dbReference>
<proteinExistence type="predicted"/>
<gene>
    <name evidence="2" type="ORF">NCTC13337_01134</name>
</gene>
<dbReference type="Proteomes" id="UP000254601">
    <property type="component" value="Unassembled WGS sequence"/>
</dbReference>
<dbReference type="OrthoDB" id="2664633at2"/>
<accession>A0A380MSX8</accession>
<organism evidence="2 3">
    <name type="scientific">Suttonella ornithocola</name>
    <dbReference type="NCBI Taxonomy" id="279832"/>
    <lineage>
        <taxon>Bacteria</taxon>
        <taxon>Pseudomonadati</taxon>
        <taxon>Pseudomonadota</taxon>
        <taxon>Gammaproteobacteria</taxon>
        <taxon>Cardiobacteriales</taxon>
        <taxon>Cardiobacteriaceae</taxon>
        <taxon>Suttonella</taxon>
    </lineage>
</organism>
<evidence type="ECO:0008006" key="4">
    <source>
        <dbReference type="Google" id="ProtNLM"/>
    </source>
</evidence>
<keyword evidence="3" id="KW-1185">Reference proteome</keyword>
<dbReference type="RefSeq" id="WP_072575436.1">
    <property type="nucleotide sequence ID" value="NZ_LWHB01000005.1"/>
</dbReference>
<reference evidence="2 3" key="1">
    <citation type="submission" date="2018-06" db="EMBL/GenBank/DDBJ databases">
        <authorList>
            <consortium name="Pathogen Informatics"/>
            <person name="Doyle S."/>
        </authorList>
    </citation>
    <scope>NUCLEOTIDE SEQUENCE [LARGE SCALE GENOMIC DNA]</scope>
    <source>
        <strain evidence="2 3">NCTC13337</strain>
    </source>
</reference>
<evidence type="ECO:0000313" key="2">
    <source>
        <dbReference type="EMBL" id="SUO95166.1"/>
    </source>
</evidence>
<protein>
    <recommendedName>
        <fullName evidence="4">Filamentous hemagglutinin</fullName>
    </recommendedName>
</protein>
<dbReference type="InterPro" id="IPR025157">
    <property type="entry name" value="Hemagglutinin_rpt"/>
</dbReference>
<dbReference type="EMBL" id="UHIC01000001">
    <property type="protein sequence ID" value="SUO95166.1"/>
    <property type="molecule type" value="Genomic_DNA"/>
</dbReference>